<reference evidence="1 2" key="1">
    <citation type="journal article" date="2014" name="PLoS ONE">
        <title>De novo Genome Assembly of the Fungal Plant Pathogen Pyrenophora semeniperda.</title>
        <authorList>
            <person name="Soliai M.M."/>
            <person name="Meyer S.E."/>
            <person name="Udall J.A."/>
            <person name="Elzinga D.E."/>
            <person name="Hermansen R.A."/>
            <person name="Bodily P.M."/>
            <person name="Hart A.A."/>
            <person name="Coleman C.E."/>
        </authorList>
    </citation>
    <scope>NUCLEOTIDE SEQUENCE [LARGE SCALE GENOMIC DNA]</scope>
    <source>
        <strain evidence="1 2">CCB06</strain>
        <tissue evidence="1">Mycelium</tissue>
    </source>
</reference>
<proteinExistence type="predicted"/>
<keyword evidence="2" id="KW-1185">Reference proteome</keyword>
<protein>
    <submittedName>
        <fullName evidence="1">Uncharacterized protein</fullName>
    </submittedName>
</protein>
<sequence length="182" mass="21109">MSNEGGIALPPRPAPMSARNTEHLKYTPTIFEFSKLSAHDQIEVTRFRHSICGFWDLLSPSSVFPLQYLPDPDSRNWGTALMESLNKLAELTRRAYRKEAVHQVVQRMKVRNEDGVHRFRNFTDGEITAAMVMKGDFVIRVDDVEFALTEMWHIIAFEKEYYTNHHQYINGYTVWRSQGGSL</sequence>
<organism evidence="1 2">
    <name type="scientific">Pyrenophora seminiperda CCB06</name>
    <dbReference type="NCBI Taxonomy" id="1302712"/>
    <lineage>
        <taxon>Eukaryota</taxon>
        <taxon>Fungi</taxon>
        <taxon>Dikarya</taxon>
        <taxon>Ascomycota</taxon>
        <taxon>Pezizomycotina</taxon>
        <taxon>Dothideomycetes</taxon>
        <taxon>Pleosporomycetidae</taxon>
        <taxon>Pleosporales</taxon>
        <taxon>Pleosporineae</taxon>
        <taxon>Pleosporaceae</taxon>
        <taxon>Pyrenophora</taxon>
    </lineage>
</organism>
<dbReference type="Proteomes" id="UP000265663">
    <property type="component" value="Unassembled WGS sequence"/>
</dbReference>
<accession>A0A3M7M381</accession>
<dbReference type="EMBL" id="KE747817">
    <property type="protein sequence ID" value="RMZ68844.1"/>
    <property type="molecule type" value="Genomic_DNA"/>
</dbReference>
<name>A0A3M7M381_9PLEO</name>
<evidence type="ECO:0000313" key="2">
    <source>
        <dbReference type="Proteomes" id="UP000265663"/>
    </source>
</evidence>
<evidence type="ECO:0000313" key="1">
    <source>
        <dbReference type="EMBL" id="RMZ68844.1"/>
    </source>
</evidence>
<dbReference type="AlphaFoldDB" id="A0A3M7M381"/>
<gene>
    <name evidence="1" type="ORF">GMOD_00002720</name>
</gene>
<dbReference type="OrthoDB" id="3688293at2759"/>